<dbReference type="PANTHER" id="PTHR11220:SF1">
    <property type="entry name" value="HEME-BINDING PROTEIN 2"/>
    <property type="match status" value="1"/>
</dbReference>
<dbReference type="Proteomes" id="UP000838412">
    <property type="component" value="Chromosome 8"/>
</dbReference>
<keyword evidence="5" id="KW-1185">Reference proteome</keyword>
<dbReference type="EMBL" id="OV696693">
    <property type="protein sequence ID" value="CAH1272179.1"/>
    <property type="molecule type" value="Genomic_DNA"/>
</dbReference>
<dbReference type="PANTHER" id="PTHR11220">
    <property type="entry name" value="HEME-BINDING PROTEIN-RELATED"/>
    <property type="match status" value="1"/>
</dbReference>
<comment type="similarity">
    <text evidence="1">Belongs to the HEBP family.</text>
</comment>
<evidence type="ECO:0000256" key="1">
    <source>
        <dbReference type="ARBA" id="ARBA00009817"/>
    </source>
</evidence>
<protein>
    <submittedName>
        <fullName evidence="4">HEBP2 protein</fullName>
    </submittedName>
</protein>
<sequence length="593" mass="66491">MQVTMASKLLLSVFLLACVGVCHGRHHKKHPQGDHPSTYSASNGGDLEPSCTGECPEFELLCSTPEYDVRRYKSALWVSTTMSDLSLSQASGRGRKRLHDYFGGANDKRLKMSYTAPMVTQTRAPSESPVREITVSMLLPKEVAKNPPKPTDPMVVIDLVAETILYVKKFGGRSPRVGFVADLEAKNFFKTLKSNKEPSHEEDNYYYVAQYGRSDSFNHNMNNEIWIYAMNERTYKWLEFNDLTADGQGLPKCLRGDDKPMVWEKMDQSDIPLLTREQCSTTYCQAPKKCPKIETSDVKGVDDKSIKLKQYKDIRALGYVPPTCYYDTAVHASAGPLLKSLDNAGVPAPDVAGTLTVAIEKREELDGVNSCQKLFKVWYVAGGGTGSPEDLTLLKTENGFQTPKTVEALHHTRQYTTVYTKCFGGNAYYEPSTITSTAKMLMERLGDKKKCFLGDHVGVAEYHPQSRLFDRYNEIDLDADLDCSDQEGRPPFTFHLPVSKDYSRTEARPSLGDQCDTHECPKMTTIMGLENNLKIVEYAPASWFYSKSPSKSCSNMEAFYKALNPLLSYLNGKNEDNSKIDMTKPLYGKARNI</sequence>
<dbReference type="InterPro" id="IPR006917">
    <property type="entry name" value="SOUL_heme-bd"/>
</dbReference>
<keyword evidence="3" id="KW-0732">Signal</keyword>
<reference evidence="4" key="1">
    <citation type="submission" date="2022-01" db="EMBL/GenBank/DDBJ databases">
        <authorList>
            <person name="Braso-Vives M."/>
        </authorList>
    </citation>
    <scope>NUCLEOTIDE SEQUENCE</scope>
</reference>
<proteinExistence type="inferred from homology"/>
<evidence type="ECO:0000256" key="2">
    <source>
        <dbReference type="SAM" id="MobiDB-lite"/>
    </source>
</evidence>
<feature type="region of interest" description="Disordered" evidence="2">
    <location>
        <begin position="25"/>
        <end position="45"/>
    </location>
</feature>
<dbReference type="Pfam" id="PF04832">
    <property type="entry name" value="SOUL"/>
    <property type="match status" value="1"/>
</dbReference>
<dbReference type="FunFam" id="3.20.80.10:FF:000002">
    <property type="entry name" value="Heme-binding protein 2"/>
    <property type="match status" value="1"/>
</dbReference>
<name>A0A8K0AGD7_BRALA</name>
<evidence type="ECO:0000256" key="3">
    <source>
        <dbReference type="SAM" id="SignalP"/>
    </source>
</evidence>
<dbReference type="Gene3D" id="3.20.80.10">
    <property type="entry name" value="Regulatory factor, effector binding domain"/>
    <property type="match status" value="3"/>
</dbReference>
<feature type="signal peptide" evidence="3">
    <location>
        <begin position="1"/>
        <end position="24"/>
    </location>
</feature>
<accession>A0A8K0AGD7</accession>
<dbReference type="FunFam" id="3.20.80.10:FF:000019">
    <property type="entry name" value="Uncharacterized protein"/>
    <property type="match status" value="1"/>
</dbReference>
<dbReference type="AlphaFoldDB" id="A0A8K0AGD7"/>
<dbReference type="InterPro" id="IPR011256">
    <property type="entry name" value="Reg_factor_effector_dom_sf"/>
</dbReference>
<feature type="chain" id="PRO_5035483106" evidence="3">
    <location>
        <begin position="25"/>
        <end position="593"/>
    </location>
</feature>
<dbReference type="OrthoDB" id="9420729at2759"/>
<dbReference type="SUPFAM" id="SSF55136">
    <property type="entry name" value="Probable bacterial effector-binding domain"/>
    <property type="match status" value="3"/>
</dbReference>
<evidence type="ECO:0000313" key="4">
    <source>
        <dbReference type="EMBL" id="CAH1272179.1"/>
    </source>
</evidence>
<evidence type="ECO:0000313" key="5">
    <source>
        <dbReference type="Proteomes" id="UP000838412"/>
    </source>
</evidence>
<gene>
    <name evidence="4" type="primary">HEBP2</name>
    <name evidence="4" type="ORF">BLAG_LOCUS23896</name>
</gene>
<organism evidence="4 5">
    <name type="scientific">Branchiostoma lanceolatum</name>
    <name type="common">Common lancelet</name>
    <name type="synonym">Amphioxus lanceolatum</name>
    <dbReference type="NCBI Taxonomy" id="7740"/>
    <lineage>
        <taxon>Eukaryota</taxon>
        <taxon>Metazoa</taxon>
        <taxon>Chordata</taxon>
        <taxon>Cephalochordata</taxon>
        <taxon>Leptocardii</taxon>
        <taxon>Amphioxiformes</taxon>
        <taxon>Branchiostomatidae</taxon>
        <taxon>Branchiostoma</taxon>
    </lineage>
</organism>